<accession>H2C8E7</accession>
<dbReference type="OrthoDB" id="18600at2157"/>
<proteinExistence type="predicted"/>
<evidence type="ECO:0000313" key="3">
    <source>
        <dbReference type="Proteomes" id="UP000003980"/>
    </source>
</evidence>
<dbReference type="EMBL" id="JH597770">
    <property type="protein sequence ID" value="EHP68423.1"/>
    <property type="molecule type" value="Genomic_DNA"/>
</dbReference>
<organism evidence="2 3">
    <name type="scientific">Metallosphaera yellowstonensis MK1</name>
    <dbReference type="NCBI Taxonomy" id="671065"/>
    <lineage>
        <taxon>Archaea</taxon>
        <taxon>Thermoproteota</taxon>
        <taxon>Thermoprotei</taxon>
        <taxon>Sulfolobales</taxon>
        <taxon>Sulfolobaceae</taxon>
        <taxon>Metallosphaera</taxon>
    </lineage>
</organism>
<evidence type="ECO:0000313" key="2">
    <source>
        <dbReference type="EMBL" id="EHP68423.1"/>
    </source>
</evidence>
<evidence type="ECO:0000256" key="1">
    <source>
        <dbReference type="SAM" id="MobiDB-lite"/>
    </source>
</evidence>
<keyword evidence="3" id="KW-1185">Reference proteome</keyword>
<reference evidence="2 3" key="1">
    <citation type="submission" date="2012-01" db="EMBL/GenBank/DDBJ databases">
        <title>Improved High-Quality Draft sequence of Metallosphaera yellowstonensis MK1.</title>
        <authorList>
            <consortium name="US DOE Joint Genome Institute"/>
            <person name="Lucas S."/>
            <person name="Han J."/>
            <person name="Cheng J.-F."/>
            <person name="Goodwin L."/>
            <person name="Pitluck S."/>
            <person name="Peters L."/>
            <person name="Teshima H."/>
            <person name="Detter J.C."/>
            <person name="Han C."/>
            <person name="Tapia R."/>
            <person name="Land M."/>
            <person name="Hauser L."/>
            <person name="Kyrpides N."/>
            <person name="Kozubal M."/>
            <person name="Macur R.E."/>
            <person name="Jay Z."/>
            <person name="Inskeep W."/>
            <person name="Woyke T."/>
        </authorList>
    </citation>
    <scope>NUCLEOTIDE SEQUENCE [LARGE SCALE GENOMIC DNA]</scope>
    <source>
        <strain evidence="2 3">MK1</strain>
    </source>
</reference>
<dbReference type="AlphaFoldDB" id="H2C8E7"/>
<dbReference type="eggNOG" id="arCOG04160">
    <property type="taxonomic scope" value="Archaea"/>
</dbReference>
<protein>
    <submittedName>
        <fullName evidence="2">Uncharacterized protein</fullName>
    </submittedName>
</protein>
<feature type="region of interest" description="Disordered" evidence="1">
    <location>
        <begin position="1"/>
        <end position="28"/>
    </location>
</feature>
<dbReference type="HOGENOM" id="CLU_084972_0_0_2"/>
<gene>
    <name evidence="2" type="ORF">MetMK1DRAFT_00028560</name>
</gene>
<sequence>MARKKREEEEEESSGEEAGAKKSKKEKYVDPEKLLEEYLEEVKLGLNLSYLNLDRDVFRDIIKEPFIAAVGQVKTKPKVRTIVNRLNASGDALLEYIAAKLLQTISLSKMSDEQFEFVVYHVGKLVNELAATLYAEAKRRNRPDLIDFMRSLWNQSSSLRSPVTCPKCGFRAIMPDLSCKVCGYVMQMRELKDNLHLMEQLKDMASTNPEEFKEIVSSGYLFYGSLGPSAPSRFKAESGGIYYEVILTAQEKDQLRKLYSSLQQR</sequence>
<dbReference type="Proteomes" id="UP000003980">
    <property type="component" value="Unassembled WGS sequence"/>
</dbReference>
<dbReference type="STRING" id="671065.MetMK1DRAFT_00028560"/>
<name>H2C8E7_9CREN</name>